<feature type="compositionally biased region" description="Basic residues" evidence="1">
    <location>
        <begin position="435"/>
        <end position="454"/>
    </location>
</feature>
<dbReference type="AlphaFoldDB" id="A0A7R9BEN9"/>
<proteinExistence type="predicted"/>
<accession>A0A7R9BEN9</accession>
<dbReference type="EMBL" id="OA882052">
    <property type="protein sequence ID" value="CAD7272263.1"/>
    <property type="molecule type" value="Genomic_DNA"/>
</dbReference>
<organism evidence="2">
    <name type="scientific">Notodromas monacha</name>
    <dbReference type="NCBI Taxonomy" id="399045"/>
    <lineage>
        <taxon>Eukaryota</taxon>
        <taxon>Metazoa</taxon>
        <taxon>Ecdysozoa</taxon>
        <taxon>Arthropoda</taxon>
        <taxon>Crustacea</taxon>
        <taxon>Oligostraca</taxon>
        <taxon>Ostracoda</taxon>
        <taxon>Podocopa</taxon>
        <taxon>Podocopida</taxon>
        <taxon>Cypridocopina</taxon>
        <taxon>Cypridoidea</taxon>
        <taxon>Cyprididae</taxon>
        <taxon>Notodromas</taxon>
    </lineage>
</organism>
<dbReference type="EMBL" id="CAJPEX010000015">
    <property type="protein sequence ID" value="CAG0912415.1"/>
    <property type="molecule type" value="Genomic_DNA"/>
</dbReference>
<feature type="region of interest" description="Disordered" evidence="1">
    <location>
        <begin position="422"/>
        <end position="480"/>
    </location>
</feature>
<dbReference type="Proteomes" id="UP000678499">
    <property type="component" value="Unassembled WGS sequence"/>
</dbReference>
<reference evidence="2" key="1">
    <citation type="submission" date="2020-11" db="EMBL/GenBank/DDBJ databases">
        <authorList>
            <person name="Tran Van P."/>
        </authorList>
    </citation>
    <scope>NUCLEOTIDE SEQUENCE</scope>
</reference>
<evidence type="ECO:0000313" key="2">
    <source>
        <dbReference type="EMBL" id="CAD7272263.1"/>
    </source>
</evidence>
<name>A0A7R9BEN9_9CRUS</name>
<evidence type="ECO:0000256" key="1">
    <source>
        <dbReference type="SAM" id="MobiDB-lite"/>
    </source>
</evidence>
<evidence type="ECO:0000313" key="3">
    <source>
        <dbReference type="Proteomes" id="UP000678499"/>
    </source>
</evidence>
<protein>
    <submittedName>
        <fullName evidence="2">Uncharacterized protein</fullName>
    </submittedName>
</protein>
<keyword evidence="3" id="KW-1185">Reference proteome</keyword>
<sequence length="480" mass="53960">MLKQAQPWAAVKQCWIILGAIAQAMGAGVKVSGVTLALCCLHLGVTAAVKDGLEEVILGMADEEWSSAFMDLVAGQTYEKLKIELKRDPVLTFRWCQANGLVADTCPECKLTLDVGDSTKAGQQIRCMQCHKPVAALQGTWFHNIDIDPWKAICVMYHWAVGNSHRGAAHQLAMDEDTIKHWYRRCQEAAEFNLRLCTNATTDEEQEETSHGKRLRPLARNHYEDDHIACYCPKYRIGGKGRIVEVDVLERGHLLQEKCVLAGIERGGWRAFAIPVPDTGDSKALKAVLSAKLFPGTIVRDVEKVAVPARELKHVRAFLRDMVENMKQPATEDMIPVYSSQWMWRKVNESYRGDVFTQMVEHVSKAFPFTPDGKFPEKPHDAIFFKDPFQEEAQKEEVCTQLILLPNKPPVVQKFLIDKSVAEKKPEKPAPAPKKPSKIPPRKPTKRPARRRSFIRVAPRPQLVRTPPPGVGSPRAYSAY</sequence>
<gene>
    <name evidence="2" type="ORF">NMOB1V02_LOCUS205</name>
</gene>